<name>A0A8E2B129_9APHY</name>
<evidence type="ECO:0000259" key="1">
    <source>
        <dbReference type="Pfam" id="PF06985"/>
    </source>
</evidence>
<dbReference type="AlphaFoldDB" id="A0A8E2B129"/>
<feature type="domain" description="Heterokaryon incompatibility" evidence="1">
    <location>
        <begin position="56"/>
        <end position="143"/>
    </location>
</feature>
<reference evidence="2 3" key="1">
    <citation type="submission" date="2016-07" db="EMBL/GenBank/DDBJ databases">
        <title>Draft genome of the white-rot fungus Obba rivulosa 3A-2.</title>
        <authorList>
            <consortium name="DOE Joint Genome Institute"/>
            <person name="Miettinen O."/>
            <person name="Riley R."/>
            <person name="Acob R."/>
            <person name="Barry K."/>
            <person name="Cullen D."/>
            <person name="De Vries R."/>
            <person name="Hainaut M."/>
            <person name="Hatakka A."/>
            <person name="Henrissat B."/>
            <person name="Hilden K."/>
            <person name="Kuo R."/>
            <person name="Labutti K."/>
            <person name="Lipzen A."/>
            <person name="Makela M.R."/>
            <person name="Sandor L."/>
            <person name="Spatafora J.W."/>
            <person name="Grigoriev I.V."/>
            <person name="Hibbett D.S."/>
        </authorList>
    </citation>
    <scope>NUCLEOTIDE SEQUENCE [LARGE SCALE GENOMIC DNA]</scope>
    <source>
        <strain evidence="2 3">3A-2</strain>
    </source>
</reference>
<dbReference type="EMBL" id="KV722378">
    <property type="protein sequence ID" value="OCH91895.1"/>
    <property type="molecule type" value="Genomic_DNA"/>
</dbReference>
<evidence type="ECO:0000313" key="3">
    <source>
        <dbReference type="Proteomes" id="UP000250043"/>
    </source>
</evidence>
<gene>
    <name evidence="2" type="ORF">OBBRIDRAFT_774510</name>
</gene>
<dbReference type="PANTHER" id="PTHR33112:SF16">
    <property type="entry name" value="HETEROKARYON INCOMPATIBILITY DOMAIN-CONTAINING PROTEIN"/>
    <property type="match status" value="1"/>
</dbReference>
<accession>A0A8E2B129</accession>
<evidence type="ECO:0000313" key="2">
    <source>
        <dbReference type="EMBL" id="OCH91895.1"/>
    </source>
</evidence>
<protein>
    <recommendedName>
        <fullName evidence="1">Heterokaryon incompatibility domain-containing protein</fullName>
    </recommendedName>
</protein>
<dbReference type="Pfam" id="PF06985">
    <property type="entry name" value="HET"/>
    <property type="match status" value="1"/>
</dbReference>
<dbReference type="PANTHER" id="PTHR33112">
    <property type="entry name" value="DOMAIN PROTEIN, PUTATIVE-RELATED"/>
    <property type="match status" value="1"/>
</dbReference>
<sequence length="534" mass="59690">MTIVYDLSLDDLGDTFRVDISSSATPCRYRLVDSAQFVNQRKLRINEFSEFPSVQYSTISYVWRGRPDPARQSRKVFSVAGAEEADPIAVDVLRHACTASIQQNISYIWLDRLCIMQTDKTDKHWQIREMYRIYQSCAQCIVLPGGLLRLVPLSEETDWIHRGWTLQEAIVPKNVVVLYVWESGSGQFLPDSGNGLPPNGGRITPVIPRESAITELSWIIDGCVVGGFFVTTPKVYDTTEMTPDKRRECKILGARTPNLAALAAATSEYLSDDARHHSIWQCALMRTSSRPIDMVFSIMGLFGVNLDPHAYGENDRMGATIALAKAILQRGDIASWLGIAFRISPSSQLSIFPEFPQTSVAGKAIVRTSGGFREVMELMDIEYPSEGPSLQSRMPTGSMDDSGYFRFRARCAPAVRIAGREIHTTAPHKSGEEVTRVHAYAADGSEWDIYTTGSEDIDPLTFAVFLGWFDPYYPGVTPKYDKNTKVMFVEEHAPMRYHACSFASLTFTIHAWVATWGEREFCVGGIQKPQMPVG</sequence>
<dbReference type="Proteomes" id="UP000250043">
    <property type="component" value="Unassembled WGS sequence"/>
</dbReference>
<dbReference type="OrthoDB" id="3226657at2759"/>
<organism evidence="2 3">
    <name type="scientific">Obba rivulosa</name>
    <dbReference type="NCBI Taxonomy" id="1052685"/>
    <lineage>
        <taxon>Eukaryota</taxon>
        <taxon>Fungi</taxon>
        <taxon>Dikarya</taxon>
        <taxon>Basidiomycota</taxon>
        <taxon>Agaricomycotina</taxon>
        <taxon>Agaricomycetes</taxon>
        <taxon>Polyporales</taxon>
        <taxon>Gelatoporiaceae</taxon>
        <taxon>Obba</taxon>
    </lineage>
</organism>
<dbReference type="InterPro" id="IPR010730">
    <property type="entry name" value="HET"/>
</dbReference>
<proteinExistence type="predicted"/>
<keyword evidence="3" id="KW-1185">Reference proteome</keyword>